<dbReference type="EMBL" id="MXPU01000009">
    <property type="protein sequence ID" value="OWO94000.1"/>
    <property type="molecule type" value="Genomic_DNA"/>
</dbReference>
<evidence type="ECO:0000313" key="2">
    <source>
        <dbReference type="Proteomes" id="UP000197269"/>
    </source>
</evidence>
<gene>
    <name evidence="1" type="ORF">B5E41_15030</name>
</gene>
<protein>
    <submittedName>
        <fullName evidence="1">Uncharacterized protein</fullName>
    </submittedName>
</protein>
<accession>A0A246DUI8</accession>
<dbReference type="Proteomes" id="UP000197269">
    <property type="component" value="Unassembled WGS sequence"/>
</dbReference>
<proteinExistence type="predicted"/>
<sequence>MRWISQILLRSGDAFLRLVGFQLLDNGEPDTLARLYTSEHLTSAALKPKPHSAAHARPFLRGFEK</sequence>
<reference evidence="1 2" key="1">
    <citation type="submission" date="2017-03" db="EMBL/GenBank/DDBJ databases">
        <title>Genome of strain Rhizobium sp. CNPSo 668.</title>
        <authorList>
            <person name="Ribeiro R."/>
        </authorList>
    </citation>
    <scope>NUCLEOTIDE SEQUENCE [LARGE SCALE GENOMIC DNA]</scope>
    <source>
        <strain evidence="1 2">CNPSo 668</strain>
    </source>
</reference>
<evidence type="ECO:0000313" key="1">
    <source>
        <dbReference type="EMBL" id="OWO94000.1"/>
    </source>
</evidence>
<dbReference type="AlphaFoldDB" id="A0A246DUI8"/>
<comment type="caution">
    <text evidence="1">The sequence shown here is derived from an EMBL/GenBank/DDBJ whole genome shotgun (WGS) entry which is preliminary data.</text>
</comment>
<name>A0A246DUI8_9HYPH</name>
<organism evidence="1 2">
    <name type="scientific">Rhizobium esperanzae</name>
    <dbReference type="NCBI Taxonomy" id="1967781"/>
    <lineage>
        <taxon>Bacteria</taxon>
        <taxon>Pseudomonadati</taxon>
        <taxon>Pseudomonadota</taxon>
        <taxon>Alphaproteobacteria</taxon>
        <taxon>Hyphomicrobiales</taxon>
        <taxon>Rhizobiaceae</taxon>
        <taxon>Rhizobium/Agrobacterium group</taxon>
        <taxon>Rhizobium</taxon>
    </lineage>
</organism>